<dbReference type="AlphaFoldDB" id="A0A4V2JIW5"/>
<gene>
    <name evidence="1" type="ORF">EYS09_07810</name>
</gene>
<proteinExistence type="predicted"/>
<evidence type="ECO:0000313" key="1">
    <source>
        <dbReference type="EMBL" id="TBO60201.1"/>
    </source>
</evidence>
<sequence>MTTQIAETLAPRFMEAAELNDLLLRSQLKQGADLKVLMFFATAVPMGEPVRSTATDIGRLVGLSTTSASRSIGRLAENGWLQLAYSAVGSKFYRLGTKATGLPPVSEPEDDAPLATVRHLHAS</sequence>
<comment type="caution">
    <text evidence="1">The sequence shown here is derived from an EMBL/GenBank/DDBJ whole genome shotgun (WGS) entry which is preliminary data.</text>
</comment>
<name>A0A4V2JIW5_STRKA</name>
<dbReference type="RefSeq" id="WP_131122655.1">
    <property type="nucleotide sequence ID" value="NZ_SIXH01000048.1"/>
</dbReference>
<reference evidence="1 2" key="1">
    <citation type="submission" date="2019-02" db="EMBL/GenBank/DDBJ databases">
        <title>Draft Genome Sequence of Streptomyces sp. AM-2504, identified by 16S rRNA comparative analysis as a Streptomyces Kasugaensis strain.</title>
        <authorList>
            <person name="Napolioni V."/>
            <person name="Giuliodori A.M."/>
            <person name="Spurio R."/>
            <person name="Fabbretti A."/>
        </authorList>
    </citation>
    <scope>NUCLEOTIDE SEQUENCE [LARGE SCALE GENOMIC DNA]</scope>
    <source>
        <strain evidence="1 2">AM-2504</strain>
    </source>
</reference>
<organism evidence="1 2">
    <name type="scientific">Streptomyces kasugaensis</name>
    <dbReference type="NCBI Taxonomy" id="1946"/>
    <lineage>
        <taxon>Bacteria</taxon>
        <taxon>Bacillati</taxon>
        <taxon>Actinomycetota</taxon>
        <taxon>Actinomycetes</taxon>
        <taxon>Kitasatosporales</taxon>
        <taxon>Streptomycetaceae</taxon>
        <taxon>Streptomyces</taxon>
    </lineage>
</organism>
<dbReference type="SUPFAM" id="SSF46785">
    <property type="entry name" value="Winged helix' DNA-binding domain"/>
    <property type="match status" value="1"/>
</dbReference>
<protein>
    <submittedName>
        <fullName evidence="1">Uncharacterized protein</fullName>
    </submittedName>
</protein>
<evidence type="ECO:0000313" key="2">
    <source>
        <dbReference type="Proteomes" id="UP000292452"/>
    </source>
</evidence>
<dbReference type="Proteomes" id="UP000292452">
    <property type="component" value="Unassembled WGS sequence"/>
</dbReference>
<accession>A0A4V2JIW5</accession>
<dbReference type="InterPro" id="IPR036390">
    <property type="entry name" value="WH_DNA-bd_sf"/>
</dbReference>
<keyword evidence="2" id="KW-1185">Reference proteome</keyword>
<dbReference type="EMBL" id="SIXH01000048">
    <property type="protein sequence ID" value="TBO60201.1"/>
    <property type="molecule type" value="Genomic_DNA"/>
</dbReference>